<evidence type="ECO:0000256" key="6">
    <source>
        <dbReference type="ARBA" id="ARBA00022842"/>
    </source>
</evidence>
<dbReference type="GO" id="GO:0016787">
    <property type="term" value="F:hydrolase activity"/>
    <property type="evidence" value="ECO:0007669"/>
    <property type="project" value="UniProtKB-KW"/>
</dbReference>
<dbReference type="RefSeq" id="WP_099510525.1">
    <property type="nucleotide sequence ID" value="NZ_CP016616.1"/>
</dbReference>
<proteinExistence type="inferred from homology"/>
<dbReference type="SUPFAM" id="SSF88723">
    <property type="entry name" value="PIN domain-like"/>
    <property type="match status" value="1"/>
</dbReference>
<evidence type="ECO:0000256" key="4">
    <source>
        <dbReference type="ARBA" id="ARBA00022723"/>
    </source>
</evidence>
<keyword evidence="3 8" id="KW-0540">Nuclease</keyword>
<keyword evidence="8" id="KW-0800">Toxin</keyword>
<feature type="binding site" evidence="8">
    <location>
        <position position="6"/>
    </location>
    <ligand>
        <name>Mg(2+)</name>
        <dbReference type="ChEBI" id="CHEBI:18420"/>
    </ligand>
</feature>
<dbReference type="Pfam" id="PF01850">
    <property type="entry name" value="PIN"/>
    <property type="match status" value="1"/>
</dbReference>
<comment type="cofactor">
    <cofactor evidence="1 8">
        <name>Mg(2+)</name>
        <dbReference type="ChEBI" id="CHEBI:18420"/>
    </cofactor>
</comment>
<dbReference type="EC" id="3.1.-.-" evidence="8"/>
<accession>A0A1B2EHP8</accession>
<evidence type="ECO:0000259" key="9">
    <source>
        <dbReference type="Pfam" id="PF01850"/>
    </source>
</evidence>
<dbReference type="EMBL" id="CP016616">
    <property type="protein sequence ID" value="ANY79510.1"/>
    <property type="molecule type" value="Genomic_DNA"/>
</dbReference>
<feature type="domain" description="PIN" evidence="9">
    <location>
        <begin position="4"/>
        <end position="129"/>
    </location>
</feature>
<evidence type="ECO:0000256" key="1">
    <source>
        <dbReference type="ARBA" id="ARBA00001946"/>
    </source>
</evidence>
<evidence type="ECO:0000256" key="3">
    <source>
        <dbReference type="ARBA" id="ARBA00022722"/>
    </source>
</evidence>
<dbReference type="InterPro" id="IPR050556">
    <property type="entry name" value="Type_II_TA_system_RNase"/>
</dbReference>
<dbReference type="AlphaFoldDB" id="A0A1B2EHP8"/>
<dbReference type="InterPro" id="IPR022907">
    <property type="entry name" value="VapC_family"/>
</dbReference>
<keyword evidence="2 8" id="KW-1277">Toxin-antitoxin system</keyword>
<dbReference type="InterPro" id="IPR029060">
    <property type="entry name" value="PIN-like_dom_sf"/>
</dbReference>
<evidence type="ECO:0000256" key="7">
    <source>
        <dbReference type="ARBA" id="ARBA00038093"/>
    </source>
</evidence>
<dbReference type="CDD" id="cd09871">
    <property type="entry name" value="PIN_MtVapC28-VapC30-like"/>
    <property type="match status" value="1"/>
</dbReference>
<dbReference type="GO" id="GO:0004540">
    <property type="term" value="F:RNA nuclease activity"/>
    <property type="evidence" value="ECO:0007669"/>
    <property type="project" value="InterPro"/>
</dbReference>
<evidence type="ECO:0000256" key="8">
    <source>
        <dbReference type="HAMAP-Rule" id="MF_00265"/>
    </source>
</evidence>
<gene>
    <name evidence="8" type="primary">vapC</name>
    <name evidence="10" type="ORF">BB934_15825</name>
</gene>
<dbReference type="KEGG" id="moc:BB934_15825"/>
<evidence type="ECO:0000256" key="5">
    <source>
        <dbReference type="ARBA" id="ARBA00022801"/>
    </source>
</evidence>
<dbReference type="InterPro" id="IPR002716">
    <property type="entry name" value="PIN_dom"/>
</dbReference>
<protein>
    <recommendedName>
        <fullName evidence="8">Ribonuclease VapC</fullName>
        <shortName evidence="8">RNase VapC</shortName>
        <ecNumber evidence="8">3.1.-.-</ecNumber>
    </recommendedName>
    <alternativeName>
        <fullName evidence="8">Toxin VapC</fullName>
    </alternativeName>
</protein>
<reference evidence="10" key="1">
    <citation type="submission" date="2016-07" db="EMBL/GenBank/DDBJ databases">
        <title>Microvirga ossetica sp. nov. a new species of rhizobia isolated from root nodules of the legume species Vicia alpestris Steven originated from North Ossetia region in the Caucasus.</title>
        <authorList>
            <person name="Safronova V.I."/>
            <person name="Kuznetsova I.G."/>
            <person name="Sazanova A.L."/>
            <person name="Belimov A."/>
            <person name="Andronov E."/>
            <person name="Osledkin Y.S."/>
            <person name="Onishchuk O.P."/>
            <person name="Kurchak O.N."/>
            <person name="Shaposhnikov A.I."/>
            <person name="Willems A."/>
            <person name="Tikhonovich I.A."/>
        </authorList>
    </citation>
    <scope>NUCLEOTIDE SEQUENCE [LARGE SCALE GENOMIC DNA]</scope>
    <source>
        <strain evidence="10">V5/3M</strain>
    </source>
</reference>
<feature type="binding site" evidence="8">
    <location>
        <position position="104"/>
    </location>
    <ligand>
        <name>Mg(2+)</name>
        <dbReference type="ChEBI" id="CHEBI:18420"/>
    </ligand>
</feature>
<keyword evidence="4 8" id="KW-0479">Metal-binding</keyword>
<keyword evidence="6 8" id="KW-0460">Magnesium</keyword>
<keyword evidence="5 8" id="KW-0378">Hydrolase</keyword>
<dbReference type="PANTHER" id="PTHR33653:SF1">
    <property type="entry name" value="RIBONUCLEASE VAPC2"/>
    <property type="match status" value="1"/>
</dbReference>
<organism evidence="10">
    <name type="scientific">Microvirga ossetica</name>
    <dbReference type="NCBI Taxonomy" id="1882682"/>
    <lineage>
        <taxon>Bacteria</taxon>
        <taxon>Pseudomonadati</taxon>
        <taxon>Pseudomonadota</taxon>
        <taxon>Alphaproteobacteria</taxon>
        <taxon>Hyphomicrobiales</taxon>
        <taxon>Methylobacteriaceae</taxon>
        <taxon>Microvirga</taxon>
    </lineage>
</organism>
<dbReference type="OrthoDB" id="32625at2"/>
<comment type="similarity">
    <text evidence="7 8">Belongs to the PINc/VapC protein family.</text>
</comment>
<name>A0A1B2EHP8_9HYPH</name>
<dbReference type="PANTHER" id="PTHR33653">
    <property type="entry name" value="RIBONUCLEASE VAPC2"/>
    <property type="match status" value="1"/>
</dbReference>
<sequence length="134" mass="14604">MTTFVDASALIAIIAGEPDADALINALEANPQRLGSPISVWETVAGLCHSHTFSVPAARDHVQRFLDLLVFERISIGEPEYLLALDAYAHYGKGRHPAKLNMGDCFAYACAKSRRAKLLFIGDDFTKTDIARAV</sequence>
<comment type="function">
    <text evidence="8">Toxic component of a toxin-antitoxin (TA) system. An RNase.</text>
</comment>
<evidence type="ECO:0000313" key="10">
    <source>
        <dbReference type="EMBL" id="ANY79510.1"/>
    </source>
</evidence>
<dbReference type="Gene3D" id="3.40.50.1010">
    <property type="entry name" value="5'-nuclease"/>
    <property type="match status" value="1"/>
</dbReference>
<dbReference type="HAMAP" id="MF_00265">
    <property type="entry name" value="VapC_Nob1"/>
    <property type="match status" value="1"/>
</dbReference>
<evidence type="ECO:0000256" key="2">
    <source>
        <dbReference type="ARBA" id="ARBA00022649"/>
    </source>
</evidence>
<dbReference type="GO" id="GO:0090729">
    <property type="term" value="F:toxin activity"/>
    <property type="evidence" value="ECO:0007669"/>
    <property type="project" value="UniProtKB-KW"/>
</dbReference>
<dbReference type="GO" id="GO:0000287">
    <property type="term" value="F:magnesium ion binding"/>
    <property type="evidence" value="ECO:0007669"/>
    <property type="project" value="UniProtKB-UniRule"/>
</dbReference>